<feature type="region of interest" description="Disordered" evidence="1">
    <location>
        <begin position="347"/>
        <end position="384"/>
    </location>
</feature>
<dbReference type="Proteomes" id="UP001459277">
    <property type="component" value="Unassembled WGS sequence"/>
</dbReference>
<feature type="region of interest" description="Disordered" evidence="1">
    <location>
        <begin position="99"/>
        <end position="158"/>
    </location>
</feature>
<accession>A0AAW2BUX1</accession>
<reference evidence="2 3" key="1">
    <citation type="submission" date="2024-01" db="EMBL/GenBank/DDBJ databases">
        <title>A telomere-to-telomere, gap-free genome of sweet tea (Lithocarpus litseifolius).</title>
        <authorList>
            <person name="Zhou J."/>
        </authorList>
    </citation>
    <scope>NUCLEOTIDE SEQUENCE [LARGE SCALE GENOMIC DNA]</scope>
    <source>
        <strain evidence="2">Zhou-2022a</strain>
        <tissue evidence="2">Leaf</tissue>
    </source>
</reference>
<dbReference type="AlphaFoldDB" id="A0AAW2BUX1"/>
<proteinExistence type="predicted"/>
<dbReference type="EMBL" id="JAZDWU010000010">
    <property type="protein sequence ID" value="KAK9988709.1"/>
    <property type="molecule type" value="Genomic_DNA"/>
</dbReference>
<gene>
    <name evidence="2" type="ORF">SO802_028948</name>
</gene>
<evidence type="ECO:0000313" key="2">
    <source>
        <dbReference type="EMBL" id="KAK9988709.1"/>
    </source>
</evidence>
<organism evidence="2 3">
    <name type="scientific">Lithocarpus litseifolius</name>
    <dbReference type="NCBI Taxonomy" id="425828"/>
    <lineage>
        <taxon>Eukaryota</taxon>
        <taxon>Viridiplantae</taxon>
        <taxon>Streptophyta</taxon>
        <taxon>Embryophyta</taxon>
        <taxon>Tracheophyta</taxon>
        <taxon>Spermatophyta</taxon>
        <taxon>Magnoliopsida</taxon>
        <taxon>eudicotyledons</taxon>
        <taxon>Gunneridae</taxon>
        <taxon>Pentapetalae</taxon>
        <taxon>rosids</taxon>
        <taxon>fabids</taxon>
        <taxon>Fagales</taxon>
        <taxon>Fagaceae</taxon>
        <taxon>Lithocarpus</taxon>
    </lineage>
</organism>
<evidence type="ECO:0000256" key="1">
    <source>
        <dbReference type="SAM" id="MobiDB-lite"/>
    </source>
</evidence>
<sequence>MARGSAAKTTKMLMLREAMRVDRGFSKHTGGADWHKTPASSINRGDNISYSPYWVPHPRTGIYCPKGHEWVMDDLPEQAASLNRTHWLRNVDGVDKADHNTPSDLYLHTSQDNPGTSYDERVPSANSPSAEEDEDEDSDVDRSEGDSNDEEDIGSAEPTIQFVIVPNGLREFIMLPLWTVNDFNSSIKQKHFNTFRENTRLPSASHFVCPSNLKSSTIEMLKTSESQDRTEVTLEQWSFLERIFRIKLSDRTWAKLVTLDTIHWYCEGLEPIAATRCYDSQGVLMMKGLTERCVSQEMVVGHLRKKLGAKKTELQKLMAWKEDLDLSHLSIEAQAQTLAHPIYSEGTDELFADDSTPHPQGGEEIAPKDQAKPVEDESRPPEGN</sequence>
<protein>
    <submittedName>
        <fullName evidence="2">Uncharacterized protein</fullName>
    </submittedName>
</protein>
<comment type="caution">
    <text evidence="2">The sequence shown here is derived from an EMBL/GenBank/DDBJ whole genome shotgun (WGS) entry which is preliminary data.</text>
</comment>
<dbReference type="PANTHER" id="PTHR35109">
    <property type="entry name" value="GLUTAMATE RACEMASE"/>
    <property type="match status" value="1"/>
</dbReference>
<dbReference type="PANTHER" id="PTHR35109:SF1">
    <property type="entry name" value="GLUTAMATE RACEMASE"/>
    <property type="match status" value="1"/>
</dbReference>
<feature type="compositionally biased region" description="Acidic residues" evidence="1">
    <location>
        <begin position="130"/>
        <end position="139"/>
    </location>
</feature>
<keyword evidence="3" id="KW-1185">Reference proteome</keyword>
<name>A0AAW2BUX1_9ROSI</name>
<feature type="compositionally biased region" description="Polar residues" evidence="1">
    <location>
        <begin position="102"/>
        <end position="116"/>
    </location>
</feature>
<feature type="compositionally biased region" description="Basic and acidic residues" evidence="1">
    <location>
        <begin position="365"/>
        <end position="384"/>
    </location>
</feature>
<evidence type="ECO:0000313" key="3">
    <source>
        <dbReference type="Proteomes" id="UP001459277"/>
    </source>
</evidence>